<evidence type="ECO:0000313" key="2">
    <source>
        <dbReference type="EMBL" id="KAE8380467.1"/>
    </source>
</evidence>
<dbReference type="EMBL" id="ML736181">
    <property type="protein sequence ID" value="KAE8380467.1"/>
    <property type="molecule type" value="Genomic_DNA"/>
</dbReference>
<dbReference type="Proteomes" id="UP000326198">
    <property type="component" value="Unassembled WGS sequence"/>
</dbReference>
<dbReference type="InterPro" id="IPR025676">
    <property type="entry name" value="Clr5_dom"/>
</dbReference>
<evidence type="ECO:0000259" key="1">
    <source>
        <dbReference type="Pfam" id="PF14420"/>
    </source>
</evidence>
<accession>A0A5N7BFR9</accession>
<protein>
    <recommendedName>
        <fullName evidence="1">Clr5 domain-containing protein</fullName>
    </recommendedName>
</protein>
<name>A0A5N7BFR9_9EURO</name>
<sequence length="232" mass="26865">MKHTISFRMWEMKRDLIIKLYQEEEWPLKQVLKRIRSDTFNPSETQLRSRLKKWGVTKLSRRRSHNKFIMSHQDTSTHKSCFTSSSGNGDDMIYSTTTSRSTTKEDFNAPERADIMPDSQPAREMIPHNSLHSSPSVVSAMSPSWEYHDVPPGYYPRFLHPTIDYYNPATSSQWHPAMNYSMLPDNATHDSVARFYTAAPSGFFMHQPAQATPFLQPEWIHPPGCHLAYQPS</sequence>
<gene>
    <name evidence="2" type="ORF">BDV26DRAFT_135495</name>
</gene>
<feature type="domain" description="Clr5" evidence="1">
    <location>
        <begin position="10"/>
        <end position="58"/>
    </location>
</feature>
<keyword evidence="3" id="KW-1185">Reference proteome</keyword>
<reference evidence="2 3" key="1">
    <citation type="submission" date="2019-04" db="EMBL/GenBank/DDBJ databases">
        <title>Friends and foes A comparative genomics studyof 23 Aspergillus species from section Flavi.</title>
        <authorList>
            <consortium name="DOE Joint Genome Institute"/>
            <person name="Kjaerbolling I."/>
            <person name="Vesth T."/>
            <person name="Frisvad J.C."/>
            <person name="Nybo J.L."/>
            <person name="Theobald S."/>
            <person name="Kildgaard S."/>
            <person name="Isbrandt T."/>
            <person name="Kuo A."/>
            <person name="Sato A."/>
            <person name="Lyhne E.K."/>
            <person name="Kogle M.E."/>
            <person name="Wiebenga A."/>
            <person name="Kun R.S."/>
            <person name="Lubbers R.J."/>
            <person name="Makela M.R."/>
            <person name="Barry K."/>
            <person name="Chovatia M."/>
            <person name="Clum A."/>
            <person name="Daum C."/>
            <person name="Haridas S."/>
            <person name="He G."/>
            <person name="LaButti K."/>
            <person name="Lipzen A."/>
            <person name="Mondo S."/>
            <person name="Riley R."/>
            <person name="Salamov A."/>
            <person name="Simmons B.A."/>
            <person name="Magnuson J.K."/>
            <person name="Henrissat B."/>
            <person name="Mortensen U.H."/>
            <person name="Larsen T.O."/>
            <person name="Devries R.P."/>
            <person name="Grigoriev I.V."/>
            <person name="Machida M."/>
            <person name="Baker S.E."/>
            <person name="Andersen M.R."/>
        </authorList>
    </citation>
    <scope>NUCLEOTIDE SEQUENCE [LARGE SCALE GENOMIC DNA]</scope>
    <source>
        <strain evidence="2 3">IBT 29228</strain>
    </source>
</reference>
<evidence type="ECO:0000313" key="3">
    <source>
        <dbReference type="Proteomes" id="UP000326198"/>
    </source>
</evidence>
<dbReference type="Pfam" id="PF14420">
    <property type="entry name" value="Clr5"/>
    <property type="match status" value="1"/>
</dbReference>
<dbReference type="AlphaFoldDB" id="A0A5N7BFR9"/>
<proteinExistence type="predicted"/>
<organism evidence="2 3">
    <name type="scientific">Aspergillus bertholletiae</name>
    <dbReference type="NCBI Taxonomy" id="1226010"/>
    <lineage>
        <taxon>Eukaryota</taxon>
        <taxon>Fungi</taxon>
        <taxon>Dikarya</taxon>
        <taxon>Ascomycota</taxon>
        <taxon>Pezizomycotina</taxon>
        <taxon>Eurotiomycetes</taxon>
        <taxon>Eurotiomycetidae</taxon>
        <taxon>Eurotiales</taxon>
        <taxon>Aspergillaceae</taxon>
        <taxon>Aspergillus</taxon>
        <taxon>Aspergillus subgen. Circumdati</taxon>
    </lineage>
</organism>
<dbReference type="OrthoDB" id="5308957at2759"/>